<dbReference type="STRING" id="1166340.SAMN05192583_1388"/>
<dbReference type="AlphaFoldDB" id="A0A1H8BJ25"/>
<dbReference type="Gene3D" id="3.30.360.10">
    <property type="entry name" value="Dihydrodipicolinate Reductase, domain 2"/>
    <property type="match status" value="1"/>
</dbReference>
<organism evidence="2 3">
    <name type="scientific">Sphingomonas gellani</name>
    <dbReference type="NCBI Taxonomy" id="1166340"/>
    <lineage>
        <taxon>Bacteria</taxon>
        <taxon>Pseudomonadati</taxon>
        <taxon>Pseudomonadota</taxon>
        <taxon>Alphaproteobacteria</taxon>
        <taxon>Sphingomonadales</taxon>
        <taxon>Sphingomonadaceae</taxon>
        <taxon>Sphingomonas</taxon>
    </lineage>
</organism>
<dbReference type="SUPFAM" id="SSF51735">
    <property type="entry name" value="NAD(P)-binding Rossmann-fold domains"/>
    <property type="match status" value="1"/>
</dbReference>
<dbReference type="OrthoDB" id="9813657at2"/>
<name>A0A1H8BJ25_9SPHN</name>
<dbReference type="Pfam" id="PF01408">
    <property type="entry name" value="GFO_IDH_MocA"/>
    <property type="match status" value="1"/>
</dbReference>
<dbReference type="InterPro" id="IPR000683">
    <property type="entry name" value="Gfo/Idh/MocA-like_OxRdtase_N"/>
</dbReference>
<sequence length="308" mass="33086">MMAIPIAIVGVGKIARDQHLPTLAASNRWRLAGVVSRHADDLDVSAHPTLTALKAAVPELAAVSICTPPIGRTDVIREALELGLDVMVEKPPAATISEAERFASLARDAGRSLFLTWHSREASGVAPLSAWLNGRTINRVAIEWMEDVRVWHPGQEWIWEPGIGVFDPGINALSILTRLLGPVSMTGATLRFPANKASPIAASLAMEGGAGELVSAEFSFDQRGPQTWTMTLDTDGGQATLLDGGGRLEINGSPVDVPEGTEYGRLYDRFAELVGKGEIDADLAPFRLVTDAFLIGRREQVDAFSWSD</sequence>
<reference evidence="3" key="1">
    <citation type="submission" date="2016-10" db="EMBL/GenBank/DDBJ databases">
        <authorList>
            <person name="Varghese N."/>
            <person name="Submissions S."/>
        </authorList>
    </citation>
    <scope>NUCLEOTIDE SEQUENCE [LARGE SCALE GENOMIC DNA]</scope>
    <source>
        <strain evidence="3">S6-262</strain>
    </source>
</reference>
<accession>A0A1H8BJ25</accession>
<dbReference type="PANTHER" id="PTHR43818">
    <property type="entry name" value="BCDNA.GH03377"/>
    <property type="match status" value="1"/>
</dbReference>
<dbReference type="GO" id="GO:0000166">
    <property type="term" value="F:nucleotide binding"/>
    <property type="evidence" value="ECO:0007669"/>
    <property type="project" value="InterPro"/>
</dbReference>
<proteinExistence type="predicted"/>
<protein>
    <submittedName>
        <fullName evidence="2">D-galactose 1-dehydrogenase</fullName>
    </submittedName>
</protein>
<dbReference type="InterPro" id="IPR050463">
    <property type="entry name" value="Gfo/Idh/MocA_oxidrdct_glycsds"/>
</dbReference>
<evidence type="ECO:0000259" key="1">
    <source>
        <dbReference type="Pfam" id="PF01408"/>
    </source>
</evidence>
<dbReference type="Proteomes" id="UP000199206">
    <property type="component" value="Unassembled WGS sequence"/>
</dbReference>
<evidence type="ECO:0000313" key="3">
    <source>
        <dbReference type="Proteomes" id="UP000199206"/>
    </source>
</evidence>
<dbReference type="EMBL" id="FOCF01000002">
    <property type="protein sequence ID" value="SEM82783.1"/>
    <property type="molecule type" value="Genomic_DNA"/>
</dbReference>
<gene>
    <name evidence="2" type="ORF">SAMN05192583_1388</name>
</gene>
<dbReference type="InterPro" id="IPR036291">
    <property type="entry name" value="NAD(P)-bd_dom_sf"/>
</dbReference>
<feature type="domain" description="Gfo/Idh/MocA-like oxidoreductase N-terminal" evidence="1">
    <location>
        <begin position="6"/>
        <end position="114"/>
    </location>
</feature>
<dbReference type="Gene3D" id="3.40.50.720">
    <property type="entry name" value="NAD(P)-binding Rossmann-like Domain"/>
    <property type="match status" value="1"/>
</dbReference>
<evidence type="ECO:0000313" key="2">
    <source>
        <dbReference type="EMBL" id="SEM82783.1"/>
    </source>
</evidence>
<keyword evidence="3" id="KW-1185">Reference proteome</keyword>
<dbReference type="RefSeq" id="WP_093664746.1">
    <property type="nucleotide sequence ID" value="NZ_FOCF01000002.1"/>
</dbReference>
<dbReference type="PANTHER" id="PTHR43818:SF7">
    <property type="entry name" value="DEHYDROGENASE"/>
    <property type="match status" value="1"/>
</dbReference>